<protein>
    <submittedName>
        <fullName evidence="1">Uncharacterized protein</fullName>
    </submittedName>
</protein>
<dbReference type="EMBL" id="RCBY01000559">
    <property type="protein sequence ID" value="RQH15593.1"/>
    <property type="molecule type" value="Genomic_DNA"/>
</dbReference>
<accession>A0A3N6PKC1</accession>
<evidence type="ECO:0000313" key="2">
    <source>
        <dbReference type="Proteomes" id="UP000269154"/>
    </source>
</evidence>
<name>A0A3N6PKC1_9CYAN</name>
<proteinExistence type="predicted"/>
<keyword evidence="2" id="KW-1185">Reference proteome</keyword>
<dbReference type="Proteomes" id="UP000269154">
    <property type="component" value="Unassembled WGS sequence"/>
</dbReference>
<reference evidence="1 2" key="1">
    <citation type="journal article" date="2018" name="ACS Chem. Biol.">
        <title>Ketoreductase domain dysfunction expands chemodiversity: malyngamide biosynthesis in the cyanobacterium Okeania hirsuta.</title>
        <authorList>
            <person name="Moss N.A."/>
            <person name="Leao T."/>
            <person name="Rankin M."/>
            <person name="McCullough T.M."/>
            <person name="Qu P."/>
            <person name="Korobeynikov A."/>
            <person name="Smith J.L."/>
            <person name="Gerwick L."/>
            <person name="Gerwick W.H."/>
        </authorList>
    </citation>
    <scope>NUCLEOTIDE SEQUENCE [LARGE SCALE GENOMIC DNA]</scope>
    <source>
        <strain evidence="1 2">PAB10Feb10-1</strain>
    </source>
</reference>
<sequence>MEVRQHIPDRSTVLPLSFAHQGLTPEGKNVARRIWLFMHAADYLGTDRSLVMLGNYEAGLGYFPLIWKADKQPYVHLGVRENIEGRPPAVDLLSYPQKTGGSVDYVLSWCMEGEFKDHPNTLDLRNQLEKAYEEVFRSSNGLAVLYKKN</sequence>
<dbReference type="OrthoDB" id="1466534at2"/>
<gene>
    <name evidence="1" type="ORF">D5R40_34005</name>
</gene>
<organism evidence="1 2">
    <name type="scientific">Okeania hirsuta</name>
    <dbReference type="NCBI Taxonomy" id="1458930"/>
    <lineage>
        <taxon>Bacteria</taxon>
        <taxon>Bacillati</taxon>
        <taxon>Cyanobacteriota</taxon>
        <taxon>Cyanophyceae</taxon>
        <taxon>Oscillatoriophycideae</taxon>
        <taxon>Oscillatoriales</taxon>
        <taxon>Microcoleaceae</taxon>
        <taxon>Okeania</taxon>
    </lineage>
</organism>
<evidence type="ECO:0000313" key="1">
    <source>
        <dbReference type="EMBL" id="RQH15593.1"/>
    </source>
</evidence>
<comment type="caution">
    <text evidence="1">The sequence shown here is derived from an EMBL/GenBank/DDBJ whole genome shotgun (WGS) entry which is preliminary data.</text>
</comment>
<dbReference type="AlphaFoldDB" id="A0A3N6PKC1"/>